<accession>A0A2V1E5A1</accession>
<reference evidence="1 2" key="1">
    <citation type="journal article" date="2018" name="Sci. Rep.">
        <title>Comparative genomics provides insights into the lifestyle and reveals functional heterogeneity of dark septate endophytic fungi.</title>
        <authorList>
            <person name="Knapp D.G."/>
            <person name="Nemeth J.B."/>
            <person name="Barry K."/>
            <person name="Hainaut M."/>
            <person name="Henrissat B."/>
            <person name="Johnson J."/>
            <person name="Kuo A."/>
            <person name="Lim J.H.P."/>
            <person name="Lipzen A."/>
            <person name="Nolan M."/>
            <person name="Ohm R.A."/>
            <person name="Tamas L."/>
            <person name="Grigoriev I.V."/>
            <person name="Spatafora J.W."/>
            <person name="Nagy L.G."/>
            <person name="Kovacs G.M."/>
        </authorList>
    </citation>
    <scope>NUCLEOTIDE SEQUENCE [LARGE SCALE GENOMIC DNA]</scope>
    <source>
        <strain evidence="1 2">DSE2036</strain>
    </source>
</reference>
<dbReference type="EMBL" id="KZ805315">
    <property type="protein sequence ID" value="PVI05302.1"/>
    <property type="molecule type" value="Genomic_DNA"/>
</dbReference>
<dbReference type="InterPro" id="IPR012337">
    <property type="entry name" value="RNaseH-like_sf"/>
</dbReference>
<dbReference type="STRING" id="97972.A0A2V1E5A1"/>
<sequence length="383" mass="43558">MLHAAVKRGLARYLHARPVHPHITIVTSRQFAAKAVTRLSWKHITDLKSLREYLSDGALLVAFDTESYAYRGQRSWGVSELGFATLQWPCPGLQMPVSYRVFAQQNNVKLLTIQTKERNQKGIERTSSPIVHSNGIEETKEAIRSFLPTVKKAIFVGYAANNELEWMEKNYPELTDYFVAFIDVQELLMQRCREETPSLFAILPGKISLSSALRGMNLAQNCRDHRSHRAANDACRFLQVLAGLLTYRPLTLASPYGHVWNSLYLQPHPSIRKKYSMRLAITASEGNVLPRRTAEELARMYHVFEPVAVGCYTGKKNGKYWWLAFGDQESLTKCVVAVDGSLLDGITLETKEESERVWELRRAQIRAKRLEARSVEAQSNMSI</sequence>
<organism evidence="1 2">
    <name type="scientific">Periconia macrospinosa</name>
    <dbReference type="NCBI Taxonomy" id="97972"/>
    <lineage>
        <taxon>Eukaryota</taxon>
        <taxon>Fungi</taxon>
        <taxon>Dikarya</taxon>
        <taxon>Ascomycota</taxon>
        <taxon>Pezizomycotina</taxon>
        <taxon>Dothideomycetes</taxon>
        <taxon>Pleosporomycetidae</taxon>
        <taxon>Pleosporales</taxon>
        <taxon>Massarineae</taxon>
        <taxon>Periconiaceae</taxon>
        <taxon>Periconia</taxon>
    </lineage>
</organism>
<proteinExistence type="predicted"/>
<protein>
    <submittedName>
        <fullName evidence="1">Uncharacterized protein</fullName>
    </submittedName>
</protein>
<dbReference type="AlphaFoldDB" id="A0A2V1E5A1"/>
<gene>
    <name evidence="1" type="ORF">DM02DRAFT_668504</name>
</gene>
<dbReference type="OrthoDB" id="3945442at2759"/>
<evidence type="ECO:0000313" key="1">
    <source>
        <dbReference type="EMBL" id="PVI05302.1"/>
    </source>
</evidence>
<dbReference type="SUPFAM" id="SSF53098">
    <property type="entry name" value="Ribonuclease H-like"/>
    <property type="match status" value="1"/>
</dbReference>
<keyword evidence="2" id="KW-1185">Reference proteome</keyword>
<name>A0A2V1E5A1_9PLEO</name>
<evidence type="ECO:0000313" key="2">
    <source>
        <dbReference type="Proteomes" id="UP000244855"/>
    </source>
</evidence>
<dbReference type="Proteomes" id="UP000244855">
    <property type="component" value="Unassembled WGS sequence"/>
</dbReference>